<dbReference type="PANTHER" id="PTHR43151:SF1">
    <property type="entry name" value="SSR2333 PROTEIN"/>
    <property type="match status" value="1"/>
</dbReference>
<dbReference type="InterPro" id="IPR007167">
    <property type="entry name" value="Fe-transptr_FeoA-like"/>
</dbReference>
<reference evidence="3 4" key="1">
    <citation type="submission" date="2010-12" db="EMBL/GenBank/DDBJ databases">
        <authorList>
            <person name="Muzny D."/>
            <person name="Qin X."/>
            <person name="Deng J."/>
            <person name="Jiang H."/>
            <person name="Liu Y."/>
            <person name="Qu J."/>
            <person name="Song X.-Z."/>
            <person name="Zhang L."/>
            <person name="Thornton R."/>
            <person name="Coyle M."/>
            <person name="Francisco L."/>
            <person name="Jackson L."/>
            <person name="Javaid M."/>
            <person name="Korchina V."/>
            <person name="Kovar C."/>
            <person name="Mata R."/>
            <person name="Mathew T."/>
            <person name="Ngo R."/>
            <person name="Nguyen L."/>
            <person name="Nguyen N."/>
            <person name="Okwuonu G."/>
            <person name="Ongeri F."/>
            <person name="Pham C."/>
            <person name="Simmons D."/>
            <person name="Wilczek-Boney K."/>
            <person name="Hale W."/>
            <person name="Jakkamsetti A."/>
            <person name="Pham P."/>
            <person name="Ruth R."/>
            <person name="San Lucas F."/>
            <person name="Warren J."/>
            <person name="Zhang J."/>
            <person name="Zhao Z."/>
            <person name="Zhou C."/>
            <person name="Zhu D."/>
            <person name="Lee S."/>
            <person name="Bess C."/>
            <person name="Blankenburg K."/>
            <person name="Forbes L."/>
            <person name="Fu Q."/>
            <person name="Gubbala S."/>
            <person name="Hirani K."/>
            <person name="Jayaseelan J.C."/>
            <person name="Lara F."/>
            <person name="Munidasa M."/>
            <person name="Palculict T."/>
            <person name="Patil S."/>
            <person name="Pu L.-L."/>
            <person name="Saada N."/>
            <person name="Tang L."/>
            <person name="Weissenberger G."/>
            <person name="Zhu Y."/>
            <person name="Hemphill L."/>
            <person name="Shang Y."/>
            <person name="Youmans B."/>
            <person name="Ayvaz T."/>
            <person name="Ross M."/>
            <person name="Santibanez J."/>
            <person name="Aqrawi P."/>
            <person name="Gross S."/>
            <person name="Joshi V."/>
            <person name="Fowler G."/>
            <person name="Nazareth L."/>
            <person name="Reid J."/>
            <person name="Worley K."/>
            <person name="Petrosino J."/>
            <person name="Highlander S."/>
            <person name="Gibbs R."/>
        </authorList>
    </citation>
    <scope>NUCLEOTIDE SEQUENCE [LARGE SCALE GENOMIC DNA]</scope>
    <source>
        <strain evidence="3 4">ATCC 23263</strain>
    </source>
</reference>
<evidence type="ECO:0000313" key="4">
    <source>
        <dbReference type="Proteomes" id="UP000004754"/>
    </source>
</evidence>
<proteinExistence type="predicted"/>
<gene>
    <name evidence="3" type="ORF">HMP0721_1231</name>
</gene>
<sequence>MWCFAAPSDAARCQIKRRSAHEKWKEEREEDMPLSLADLNTEYQIKFIRGKDEVIKHMNDLGFVLGATVKPIQKLGGNLIVQIKESRVAIDKSMADKIIV</sequence>
<dbReference type="AlphaFoldDB" id="E6MGU8"/>
<dbReference type="InterPro" id="IPR008988">
    <property type="entry name" value="Transcriptional_repressor_C"/>
</dbReference>
<dbReference type="PANTHER" id="PTHR43151">
    <property type="entry name" value="FEOA FAMILY PROTEIN"/>
    <property type="match status" value="1"/>
</dbReference>
<dbReference type="GO" id="GO:0046914">
    <property type="term" value="F:transition metal ion binding"/>
    <property type="evidence" value="ECO:0007669"/>
    <property type="project" value="InterPro"/>
</dbReference>
<dbReference type="STRING" id="887929.HMP0721_1231"/>
<dbReference type="SMART" id="SM00899">
    <property type="entry name" value="FeoA"/>
    <property type="match status" value="1"/>
</dbReference>
<comment type="caution">
    <text evidence="3">The sequence shown here is derived from an EMBL/GenBank/DDBJ whole genome shotgun (WGS) entry which is preliminary data.</text>
</comment>
<dbReference type="InterPro" id="IPR053184">
    <property type="entry name" value="FeoA-like"/>
</dbReference>
<name>E6MGU8_9FIRM</name>
<dbReference type="SUPFAM" id="SSF50037">
    <property type="entry name" value="C-terminal domain of transcriptional repressors"/>
    <property type="match status" value="1"/>
</dbReference>
<evidence type="ECO:0000259" key="2">
    <source>
        <dbReference type="SMART" id="SM00899"/>
    </source>
</evidence>
<feature type="domain" description="Ferrous iron transporter FeoA-like" evidence="2">
    <location>
        <begin position="32"/>
        <end position="100"/>
    </location>
</feature>
<dbReference type="Pfam" id="PF04023">
    <property type="entry name" value="FeoA"/>
    <property type="match status" value="1"/>
</dbReference>
<dbReference type="Gene3D" id="2.30.30.90">
    <property type="match status" value="1"/>
</dbReference>
<dbReference type="eggNOG" id="COG1918">
    <property type="taxonomic scope" value="Bacteria"/>
</dbReference>
<dbReference type="Proteomes" id="UP000004754">
    <property type="component" value="Unassembled WGS sequence"/>
</dbReference>
<protein>
    <submittedName>
        <fullName evidence="3">FeoA domain protein</fullName>
    </submittedName>
</protein>
<dbReference type="InterPro" id="IPR038157">
    <property type="entry name" value="FeoA_core_dom"/>
</dbReference>
<evidence type="ECO:0000313" key="3">
    <source>
        <dbReference type="EMBL" id="EFV01838.1"/>
    </source>
</evidence>
<accession>E6MGU8</accession>
<dbReference type="HOGENOM" id="CLU_150646_6_0_9"/>
<keyword evidence="1" id="KW-0408">Iron</keyword>
<dbReference type="EMBL" id="AEQN01000016">
    <property type="protein sequence ID" value="EFV01838.1"/>
    <property type="molecule type" value="Genomic_DNA"/>
</dbReference>
<organism evidence="3 4">
    <name type="scientific">Pseudoramibacter alactolyticus ATCC 23263</name>
    <dbReference type="NCBI Taxonomy" id="887929"/>
    <lineage>
        <taxon>Bacteria</taxon>
        <taxon>Bacillati</taxon>
        <taxon>Bacillota</taxon>
        <taxon>Clostridia</taxon>
        <taxon>Eubacteriales</taxon>
        <taxon>Eubacteriaceae</taxon>
        <taxon>Pseudoramibacter</taxon>
    </lineage>
</organism>
<keyword evidence="4" id="KW-1185">Reference proteome</keyword>
<evidence type="ECO:0000256" key="1">
    <source>
        <dbReference type="ARBA" id="ARBA00023004"/>
    </source>
</evidence>